<evidence type="ECO:0000313" key="3">
    <source>
        <dbReference type="Proteomes" id="UP000655589"/>
    </source>
</evidence>
<keyword evidence="3" id="KW-1185">Reference proteome</keyword>
<comment type="caution">
    <text evidence="2">The sequence shown here is derived from an EMBL/GenBank/DDBJ whole genome shotgun (WGS) entry which is preliminary data.</text>
</comment>
<gene>
    <name evidence="2" type="ORF">GCM10010102_27600</name>
</gene>
<accession>A0A8H9GJV3</accession>
<organism evidence="2 3">
    <name type="scientific">Promicromonospora citrea</name>
    <dbReference type="NCBI Taxonomy" id="43677"/>
    <lineage>
        <taxon>Bacteria</taxon>
        <taxon>Bacillati</taxon>
        <taxon>Actinomycetota</taxon>
        <taxon>Actinomycetes</taxon>
        <taxon>Micrococcales</taxon>
        <taxon>Promicromonosporaceae</taxon>
        <taxon>Promicromonospora</taxon>
    </lineage>
</organism>
<reference evidence="2" key="1">
    <citation type="journal article" date="2014" name="Int. J. Syst. Evol. Microbiol.">
        <title>Complete genome sequence of Corynebacterium casei LMG S-19264T (=DSM 44701T), isolated from a smear-ripened cheese.</title>
        <authorList>
            <consortium name="US DOE Joint Genome Institute (JGI-PGF)"/>
            <person name="Walter F."/>
            <person name="Albersmeier A."/>
            <person name="Kalinowski J."/>
            <person name="Ruckert C."/>
        </authorList>
    </citation>
    <scope>NUCLEOTIDE SEQUENCE</scope>
    <source>
        <strain evidence="2">JCM 3051</strain>
    </source>
</reference>
<sequence>MTSSNAAPAGPARADAQQPREAESITEQPAPGGAAPTPFQLLPSDDAFGVCAVDGTCS</sequence>
<evidence type="ECO:0000256" key="1">
    <source>
        <dbReference type="SAM" id="MobiDB-lite"/>
    </source>
</evidence>
<feature type="region of interest" description="Disordered" evidence="1">
    <location>
        <begin position="1"/>
        <end position="43"/>
    </location>
</feature>
<dbReference type="RefSeq" id="WP_171108120.1">
    <property type="nucleotide sequence ID" value="NZ_BMPT01000011.1"/>
</dbReference>
<reference evidence="2" key="2">
    <citation type="submission" date="2020-09" db="EMBL/GenBank/DDBJ databases">
        <authorList>
            <person name="Sun Q."/>
            <person name="Ohkuma M."/>
        </authorList>
    </citation>
    <scope>NUCLEOTIDE SEQUENCE</scope>
    <source>
        <strain evidence="2">JCM 3051</strain>
    </source>
</reference>
<dbReference type="AlphaFoldDB" id="A0A8H9GJV3"/>
<dbReference type="Proteomes" id="UP000655589">
    <property type="component" value="Unassembled WGS sequence"/>
</dbReference>
<protein>
    <submittedName>
        <fullName evidence="2">Uncharacterized protein</fullName>
    </submittedName>
</protein>
<feature type="compositionally biased region" description="Low complexity" evidence="1">
    <location>
        <begin position="1"/>
        <end position="17"/>
    </location>
</feature>
<dbReference type="EMBL" id="BMPT01000011">
    <property type="protein sequence ID" value="GGM30669.1"/>
    <property type="molecule type" value="Genomic_DNA"/>
</dbReference>
<name>A0A8H9GJV3_9MICO</name>
<evidence type="ECO:0000313" key="2">
    <source>
        <dbReference type="EMBL" id="GGM30669.1"/>
    </source>
</evidence>
<proteinExistence type="predicted"/>